<comment type="caution">
    <text evidence="2">The sequence shown here is derived from an EMBL/GenBank/DDBJ whole genome shotgun (WGS) entry which is preliminary data.</text>
</comment>
<evidence type="ECO:0008006" key="4">
    <source>
        <dbReference type="Google" id="ProtNLM"/>
    </source>
</evidence>
<dbReference type="AlphaFoldDB" id="A0A919TJX0"/>
<feature type="signal peptide" evidence="1">
    <location>
        <begin position="1"/>
        <end position="34"/>
    </location>
</feature>
<proteinExistence type="predicted"/>
<dbReference type="Proteomes" id="UP000629619">
    <property type="component" value="Unassembled WGS sequence"/>
</dbReference>
<dbReference type="EMBL" id="BOMW01000021">
    <property type="protein sequence ID" value="GIF04853.1"/>
    <property type="molecule type" value="Genomic_DNA"/>
</dbReference>
<keyword evidence="3" id="KW-1185">Reference proteome</keyword>
<sequence>MERQMRFIKKLAAGLAGTGIVAGAVVTSANPALASNETRAGCPSGYVCLYNTTSYDSGILAKWSSSGAHNLSNVYNDHVIYNNQTDNWIFKVCTGYNGAGCGAAYPQDTAWVLNFTPINSVYVGPS</sequence>
<gene>
    <name evidence="2" type="ORF">Asi03nite_23910</name>
</gene>
<protein>
    <recommendedName>
        <fullName evidence="4">Peptidase inhibitor family I36</fullName>
    </recommendedName>
</protein>
<evidence type="ECO:0000313" key="3">
    <source>
        <dbReference type="Proteomes" id="UP000629619"/>
    </source>
</evidence>
<evidence type="ECO:0000256" key="1">
    <source>
        <dbReference type="SAM" id="SignalP"/>
    </source>
</evidence>
<accession>A0A919TJX0</accession>
<organism evidence="2 3">
    <name type="scientific">Actinoplanes siamensis</name>
    <dbReference type="NCBI Taxonomy" id="1223317"/>
    <lineage>
        <taxon>Bacteria</taxon>
        <taxon>Bacillati</taxon>
        <taxon>Actinomycetota</taxon>
        <taxon>Actinomycetes</taxon>
        <taxon>Micromonosporales</taxon>
        <taxon>Micromonosporaceae</taxon>
        <taxon>Actinoplanes</taxon>
    </lineage>
</organism>
<evidence type="ECO:0000313" key="2">
    <source>
        <dbReference type="EMBL" id="GIF04853.1"/>
    </source>
</evidence>
<feature type="chain" id="PRO_5037318391" description="Peptidase inhibitor family I36" evidence="1">
    <location>
        <begin position="35"/>
        <end position="126"/>
    </location>
</feature>
<reference evidence="2" key="1">
    <citation type="submission" date="2021-01" db="EMBL/GenBank/DDBJ databases">
        <title>Whole genome shotgun sequence of Actinoplanes siamensis NBRC 109076.</title>
        <authorList>
            <person name="Komaki H."/>
            <person name="Tamura T."/>
        </authorList>
    </citation>
    <scope>NUCLEOTIDE SEQUENCE</scope>
    <source>
        <strain evidence="2">NBRC 109076</strain>
    </source>
</reference>
<keyword evidence="1" id="KW-0732">Signal</keyword>
<name>A0A919TJX0_9ACTN</name>